<keyword evidence="2" id="KW-1185">Reference proteome</keyword>
<name>A0AAW1D0Y1_9HEMI</name>
<dbReference type="EMBL" id="JAPXFL010000007">
    <property type="protein sequence ID" value="KAK9504356.1"/>
    <property type="molecule type" value="Genomic_DNA"/>
</dbReference>
<gene>
    <name evidence="1" type="ORF">O3M35_010708</name>
</gene>
<dbReference type="Proteomes" id="UP001461498">
    <property type="component" value="Unassembled WGS sequence"/>
</dbReference>
<accession>A0AAW1D0Y1</accession>
<sequence length="68" mass="8141">MSNYTKSDESLISILRILKTKYKMDQKINGNKEEEEERETRAKEPVYNNLDEEILVKLKDDYKCLQDL</sequence>
<comment type="caution">
    <text evidence="1">The sequence shown here is derived from an EMBL/GenBank/DDBJ whole genome shotgun (WGS) entry which is preliminary data.</text>
</comment>
<evidence type="ECO:0000313" key="1">
    <source>
        <dbReference type="EMBL" id="KAK9504356.1"/>
    </source>
</evidence>
<protein>
    <submittedName>
        <fullName evidence="1">Uncharacterized protein</fullName>
    </submittedName>
</protein>
<organism evidence="1 2">
    <name type="scientific">Rhynocoris fuscipes</name>
    <dbReference type="NCBI Taxonomy" id="488301"/>
    <lineage>
        <taxon>Eukaryota</taxon>
        <taxon>Metazoa</taxon>
        <taxon>Ecdysozoa</taxon>
        <taxon>Arthropoda</taxon>
        <taxon>Hexapoda</taxon>
        <taxon>Insecta</taxon>
        <taxon>Pterygota</taxon>
        <taxon>Neoptera</taxon>
        <taxon>Paraneoptera</taxon>
        <taxon>Hemiptera</taxon>
        <taxon>Heteroptera</taxon>
        <taxon>Panheteroptera</taxon>
        <taxon>Cimicomorpha</taxon>
        <taxon>Reduviidae</taxon>
        <taxon>Harpactorinae</taxon>
        <taxon>Harpactorini</taxon>
        <taxon>Rhynocoris</taxon>
    </lineage>
</organism>
<reference evidence="1 2" key="1">
    <citation type="submission" date="2022-12" db="EMBL/GenBank/DDBJ databases">
        <title>Chromosome-level genome assembly of true bugs.</title>
        <authorList>
            <person name="Ma L."/>
            <person name="Li H."/>
        </authorList>
    </citation>
    <scope>NUCLEOTIDE SEQUENCE [LARGE SCALE GENOMIC DNA]</scope>
    <source>
        <strain evidence="1">Lab_2022b</strain>
    </source>
</reference>
<dbReference type="AlphaFoldDB" id="A0AAW1D0Y1"/>
<proteinExistence type="predicted"/>
<evidence type="ECO:0000313" key="2">
    <source>
        <dbReference type="Proteomes" id="UP001461498"/>
    </source>
</evidence>